<dbReference type="Proteomes" id="UP000799755">
    <property type="component" value="Unassembled WGS sequence"/>
</dbReference>
<dbReference type="EMBL" id="MU003582">
    <property type="protein sequence ID" value="KAF2462542.1"/>
    <property type="molecule type" value="Genomic_DNA"/>
</dbReference>
<protein>
    <submittedName>
        <fullName evidence="1">Lipid A export ATP-binding/permease protein msbA</fullName>
    </submittedName>
</protein>
<accession>A0ACB6Q6Y5</accession>
<gene>
    <name evidence="1" type="ORF">BDR25DRAFT_387890</name>
</gene>
<keyword evidence="1" id="KW-0547">Nucleotide-binding</keyword>
<keyword evidence="2" id="KW-1185">Reference proteome</keyword>
<comment type="caution">
    <text evidence="1">The sequence shown here is derived from an EMBL/GenBank/DDBJ whole genome shotgun (WGS) entry which is preliminary data.</text>
</comment>
<organism evidence="1 2">
    <name type="scientific">Lindgomyces ingoldianus</name>
    <dbReference type="NCBI Taxonomy" id="673940"/>
    <lineage>
        <taxon>Eukaryota</taxon>
        <taxon>Fungi</taxon>
        <taxon>Dikarya</taxon>
        <taxon>Ascomycota</taxon>
        <taxon>Pezizomycotina</taxon>
        <taxon>Dothideomycetes</taxon>
        <taxon>Pleosporomycetidae</taxon>
        <taxon>Pleosporales</taxon>
        <taxon>Lindgomycetaceae</taxon>
        <taxon>Lindgomyces</taxon>
    </lineage>
</organism>
<name>A0ACB6Q6Y5_9PLEO</name>
<reference evidence="1" key="1">
    <citation type="journal article" date="2020" name="Stud. Mycol.">
        <title>101 Dothideomycetes genomes: a test case for predicting lifestyles and emergence of pathogens.</title>
        <authorList>
            <person name="Haridas S."/>
            <person name="Albert R."/>
            <person name="Binder M."/>
            <person name="Bloem J."/>
            <person name="Labutti K."/>
            <person name="Salamov A."/>
            <person name="Andreopoulos B."/>
            <person name="Baker S."/>
            <person name="Barry K."/>
            <person name="Bills G."/>
            <person name="Bluhm B."/>
            <person name="Cannon C."/>
            <person name="Castanera R."/>
            <person name="Culley D."/>
            <person name="Daum C."/>
            <person name="Ezra D."/>
            <person name="Gonzalez J."/>
            <person name="Henrissat B."/>
            <person name="Kuo A."/>
            <person name="Liang C."/>
            <person name="Lipzen A."/>
            <person name="Lutzoni F."/>
            <person name="Magnuson J."/>
            <person name="Mondo S."/>
            <person name="Nolan M."/>
            <person name="Ohm R."/>
            <person name="Pangilinan J."/>
            <person name="Park H.-J."/>
            <person name="Ramirez L."/>
            <person name="Alfaro M."/>
            <person name="Sun H."/>
            <person name="Tritt A."/>
            <person name="Yoshinaga Y."/>
            <person name="Zwiers L.-H."/>
            <person name="Turgeon B."/>
            <person name="Goodwin S."/>
            <person name="Spatafora J."/>
            <person name="Crous P."/>
            <person name="Grigoriev I."/>
        </authorList>
    </citation>
    <scope>NUCLEOTIDE SEQUENCE</scope>
    <source>
        <strain evidence="1">ATCC 200398</strain>
    </source>
</reference>
<proteinExistence type="predicted"/>
<sequence>MANSGEGSAGQKSKVGKARRKKLGQGGFVRILGYATWFDRLLMTLAAACSAGAGAALPIMTIVFGKLVGNFTGYFTAGSAVTEKEFRHGVDRNALYLFLLFIGKFVLGYVSTYAFRMSGIRISAALRLAYLSSLFELPVKFIDKLPAGEATDALTNTANTIQFAISDKLGSMVQGFSLVIAAYAIAFVYSWRLTLVSSSVIIFVTTMLRITTPHLMKHYISIMGMNAGASGVAGEVLRGIRTIKSLGAEEEAMRWHSKFLDLAQVSGSKLSIWVSMQFWPAFFATYANMALTFWTGVKFYSEGLIPGVGNLTTVLFAVLIVLAGMGNIFTPLQSIIRASSASVSVWKIIDAPKPKPGGLQPPDVKAEEDVKFENVRFTYPSRPEAEILKGVNFTIKSGQVTAFVGHSGCGKSTIVALLERWYELSDINEALSNAATATQIKVEAPITDGSETSDSTGIKENKVEEKSESGVKSEAGVFQNAGRILVGERSLEEIDRKWWRSQIGLVQQEPVLFNETIFENVSKGLLGSQWEDAPREEKLQLVQEACREAFADEYISKFPQGYDTVVGESGIKLSGGQRQRLAIARSIIKKPKILILDEATSSIDVRGEQLVSAALDRASRGRTTIVIAHRLSTIRRADHIVMLQEGRAIEEGTHDELVTKEGGLYSDLVQASTLEFGHHEEEALIQHEEGESETSHPEKQQDSVQEQKSLNSVLHKVKAKVSFRSVGYLLIEQKRYYLLYFFALAGAMGAGAAVPVQAWLFSHIITVFQETDKHKLEDDGSFWALMLFILAIAAAISYATIGYFSNTISFRVSTVYRKSYFESVVMKPIHWFDDEDRSFGTLTAQLGSDPQQLQELLGVNIAFPLIAIFNLMGCTIVSFIFGWKLSLVIFFASLPVILIAAFFRIRYEMLFVAMNEKVFAESTKFAAEAITSFRTVTALTLEDAISKRYKSLLDGHIHDAFLKARFTILVFALSDSLEFCSMALGFWYGGRLLATREYDSMQFFIIYAALIHGAQAAGQFLAIGPNVANATAAANRIIAYRQGSESISAKKSDNDNDKPTGCKLEFRNVGFQYPTRDVPVYRNLSFTIEPGQFVAFVGPSGCGKTTIISLLERFYNVNTGSILINDQNITDLPLSHYRSLCGLVSQEPTLFDGTVRENLILGLPSGSATPQDAIDAACKAAEIYDFVVSLSQSFDTPLSAGMHSSLSGGQKQRLCIARALLRNPQLLMLDEATNSLDSVSEGLVQKAIEQLGGSRALTIIVVAHRLATVQRADRIIVMGEGGVTLEDGTHSELIQKKGVYWDMCKAQALDR</sequence>
<evidence type="ECO:0000313" key="1">
    <source>
        <dbReference type="EMBL" id="KAF2462542.1"/>
    </source>
</evidence>
<keyword evidence="1" id="KW-0067">ATP-binding</keyword>
<evidence type="ECO:0000313" key="2">
    <source>
        <dbReference type="Proteomes" id="UP000799755"/>
    </source>
</evidence>